<dbReference type="EnsemblProtists" id="EOD27621">
    <property type="protein sequence ID" value="EOD27621"/>
    <property type="gene ID" value="EMIHUDRAFT_443117"/>
</dbReference>
<evidence type="ECO:0008006" key="3">
    <source>
        <dbReference type="Google" id="ProtNLM"/>
    </source>
</evidence>
<sequence>MQTPQYPEVHIAQYPEQHDLCHPPPPQPAVATATPIAVARPVPAVAAAASPSQPMLPAEEQLSTCSGKVSLGGGDALPARLRLGGCSAHYVIDTRAMQWPGDSAALVLGPACGGLCCCGAFCASDLTLVVAPDTAVRTYASGCASHTRQLDKRQRRMPWQALPLPPPTRAIEVSGRMCSAELKVVTLEVGETPPRCSVM</sequence>
<protein>
    <recommendedName>
        <fullName evidence="3">Phospholipid scramblase</fullName>
    </recommendedName>
</protein>
<dbReference type="AlphaFoldDB" id="A0A0D3JVT6"/>
<evidence type="ECO:0000313" key="1">
    <source>
        <dbReference type="EnsemblProtists" id="EOD27621"/>
    </source>
</evidence>
<proteinExistence type="predicted"/>
<dbReference type="GeneID" id="17273165"/>
<reference evidence="2" key="1">
    <citation type="journal article" date="2013" name="Nature">
        <title>Pan genome of the phytoplankton Emiliania underpins its global distribution.</title>
        <authorList>
            <person name="Read B.A."/>
            <person name="Kegel J."/>
            <person name="Klute M.J."/>
            <person name="Kuo A."/>
            <person name="Lefebvre S.C."/>
            <person name="Maumus F."/>
            <person name="Mayer C."/>
            <person name="Miller J."/>
            <person name="Monier A."/>
            <person name="Salamov A."/>
            <person name="Young J."/>
            <person name="Aguilar M."/>
            <person name="Claverie J.M."/>
            <person name="Frickenhaus S."/>
            <person name="Gonzalez K."/>
            <person name="Herman E.K."/>
            <person name="Lin Y.C."/>
            <person name="Napier J."/>
            <person name="Ogata H."/>
            <person name="Sarno A.F."/>
            <person name="Shmutz J."/>
            <person name="Schroeder D."/>
            <person name="de Vargas C."/>
            <person name="Verret F."/>
            <person name="von Dassow P."/>
            <person name="Valentin K."/>
            <person name="Van de Peer Y."/>
            <person name="Wheeler G."/>
            <person name="Dacks J.B."/>
            <person name="Delwiche C.F."/>
            <person name="Dyhrman S.T."/>
            <person name="Glockner G."/>
            <person name="John U."/>
            <person name="Richards T."/>
            <person name="Worden A.Z."/>
            <person name="Zhang X."/>
            <person name="Grigoriev I.V."/>
            <person name="Allen A.E."/>
            <person name="Bidle K."/>
            <person name="Borodovsky M."/>
            <person name="Bowler C."/>
            <person name="Brownlee C."/>
            <person name="Cock J.M."/>
            <person name="Elias M."/>
            <person name="Gladyshev V.N."/>
            <person name="Groth M."/>
            <person name="Guda C."/>
            <person name="Hadaegh A."/>
            <person name="Iglesias-Rodriguez M.D."/>
            <person name="Jenkins J."/>
            <person name="Jones B.M."/>
            <person name="Lawson T."/>
            <person name="Leese F."/>
            <person name="Lindquist E."/>
            <person name="Lobanov A."/>
            <person name="Lomsadze A."/>
            <person name="Malik S.B."/>
            <person name="Marsh M.E."/>
            <person name="Mackinder L."/>
            <person name="Mock T."/>
            <person name="Mueller-Roeber B."/>
            <person name="Pagarete A."/>
            <person name="Parker M."/>
            <person name="Probert I."/>
            <person name="Quesneville H."/>
            <person name="Raines C."/>
            <person name="Rensing S.A."/>
            <person name="Riano-Pachon D.M."/>
            <person name="Richier S."/>
            <person name="Rokitta S."/>
            <person name="Shiraiwa Y."/>
            <person name="Soanes D.M."/>
            <person name="van der Giezen M."/>
            <person name="Wahlund T.M."/>
            <person name="Williams B."/>
            <person name="Wilson W."/>
            <person name="Wolfe G."/>
            <person name="Wurch L.L."/>
        </authorList>
    </citation>
    <scope>NUCLEOTIDE SEQUENCE</scope>
</reference>
<dbReference type="HOGENOM" id="CLU_1374451_0_0_1"/>
<reference evidence="1" key="2">
    <citation type="submission" date="2024-10" db="UniProtKB">
        <authorList>
            <consortium name="EnsemblProtists"/>
        </authorList>
    </citation>
    <scope>IDENTIFICATION</scope>
</reference>
<dbReference type="PaxDb" id="2903-EOD27621"/>
<dbReference type="RefSeq" id="XP_005780050.1">
    <property type="nucleotide sequence ID" value="XM_005779993.1"/>
</dbReference>
<dbReference type="KEGG" id="ehx:EMIHUDRAFT_443117"/>
<dbReference type="Proteomes" id="UP000013827">
    <property type="component" value="Unassembled WGS sequence"/>
</dbReference>
<evidence type="ECO:0000313" key="2">
    <source>
        <dbReference type="Proteomes" id="UP000013827"/>
    </source>
</evidence>
<organism evidence="1 2">
    <name type="scientific">Emiliania huxleyi (strain CCMP1516)</name>
    <dbReference type="NCBI Taxonomy" id="280463"/>
    <lineage>
        <taxon>Eukaryota</taxon>
        <taxon>Haptista</taxon>
        <taxon>Haptophyta</taxon>
        <taxon>Prymnesiophyceae</taxon>
        <taxon>Isochrysidales</taxon>
        <taxon>Noelaerhabdaceae</taxon>
        <taxon>Emiliania</taxon>
    </lineage>
</organism>
<keyword evidence="2" id="KW-1185">Reference proteome</keyword>
<name>A0A0D3JVT6_EMIH1</name>
<accession>A0A0D3JVT6</accession>